<dbReference type="GO" id="GO:0009055">
    <property type="term" value="F:electron transfer activity"/>
    <property type="evidence" value="ECO:0007669"/>
    <property type="project" value="InterPro"/>
</dbReference>
<evidence type="ECO:0000313" key="11">
    <source>
        <dbReference type="Proteomes" id="UP000309215"/>
    </source>
</evidence>
<feature type="domain" description="Cytochrome c" evidence="9">
    <location>
        <begin position="438"/>
        <end position="565"/>
    </location>
</feature>
<keyword evidence="5 6" id="KW-0408">Iron</keyword>
<evidence type="ECO:0000256" key="5">
    <source>
        <dbReference type="ARBA" id="ARBA00023004"/>
    </source>
</evidence>
<evidence type="ECO:0000259" key="9">
    <source>
        <dbReference type="PROSITE" id="PS51007"/>
    </source>
</evidence>
<keyword evidence="2 6" id="KW-0479">Metal-binding</keyword>
<dbReference type="GO" id="GO:0004130">
    <property type="term" value="F:cytochrome-c peroxidase activity"/>
    <property type="evidence" value="ECO:0007669"/>
    <property type="project" value="TreeGrafter"/>
</dbReference>
<dbReference type="PANTHER" id="PTHR30600:SF10">
    <property type="entry name" value="BLL6722 PROTEIN"/>
    <property type="match status" value="1"/>
</dbReference>
<evidence type="ECO:0000256" key="7">
    <source>
        <dbReference type="SAM" id="MobiDB-lite"/>
    </source>
</evidence>
<keyword evidence="11" id="KW-1185">Reference proteome</keyword>
<keyword evidence="1 6" id="KW-0349">Heme</keyword>
<dbReference type="Proteomes" id="UP000309215">
    <property type="component" value="Unassembled WGS sequence"/>
</dbReference>
<feature type="signal peptide" evidence="8">
    <location>
        <begin position="1"/>
        <end position="20"/>
    </location>
</feature>
<dbReference type="GO" id="GO:0046872">
    <property type="term" value="F:metal ion binding"/>
    <property type="evidence" value="ECO:0007669"/>
    <property type="project" value="UniProtKB-KW"/>
</dbReference>
<name>A0A4U1J0Q0_9BACT</name>
<dbReference type="InterPro" id="IPR051395">
    <property type="entry name" value="Cytochrome_c_Peroxidase/MauG"/>
</dbReference>
<feature type="chain" id="PRO_5020593534" description="Cytochrome c domain-containing protein" evidence="8">
    <location>
        <begin position="21"/>
        <end position="683"/>
    </location>
</feature>
<dbReference type="SUPFAM" id="SSF46626">
    <property type="entry name" value="Cytochrome c"/>
    <property type="match status" value="2"/>
</dbReference>
<protein>
    <recommendedName>
        <fullName evidence="9">Cytochrome c domain-containing protein</fullName>
    </recommendedName>
</protein>
<feature type="compositionally biased region" description="Polar residues" evidence="7">
    <location>
        <begin position="24"/>
        <end position="39"/>
    </location>
</feature>
<evidence type="ECO:0000256" key="3">
    <source>
        <dbReference type="ARBA" id="ARBA00022729"/>
    </source>
</evidence>
<dbReference type="PROSITE" id="PS51007">
    <property type="entry name" value="CYTC"/>
    <property type="match status" value="2"/>
</dbReference>
<evidence type="ECO:0000313" key="10">
    <source>
        <dbReference type="EMBL" id="TKD00117.1"/>
    </source>
</evidence>
<dbReference type="Gene3D" id="1.10.760.10">
    <property type="entry name" value="Cytochrome c-like domain"/>
    <property type="match status" value="2"/>
</dbReference>
<evidence type="ECO:0000256" key="1">
    <source>
        <dbReference type="ARBA" id="ARBA00022617"/>
    </source>
</evidence>
<accession>A0A4U1J0Q0</accession>
<dbReference type="AlphaFoldDB" id="A0A4U1J0Q0"/>
<dbReference type="EMBL" id="SSMQ01000050">
    <property type="protein sequence ID" value="TKD00117.1"/>
    <property type="molecule type" value="Genomic_DNA"/>
</dbReference>
<evidence type="ECO:0000256" key="8">
    <source>
        <dbReference type="SAM" id="SignalP"/>
    </source>
</evidence>
<dbReference type="InterPro" id="IPR036909">
    <property type="entry name" value="Cyt_c-like_dom_sf"/>
</dbReference>
<feature type="region of interest" description="Disordered" evidence="7">
    <location>
        <begin position="23"/>
        <end position="65"/>
    </location>
</feature>
<dbReference type="GO" id="GO:0020037">
    <property type="term" value="F:heme binding"/>
    <property type="evidence" value="ECO:0007669"/>
    <property type="project" value="InterPro"/>
</dbReference>
<dbReference type="PROSITE" id="PS51257">
    <property type="entry name" value="PROKAR_LIPOPROTEIN"/>
    <property type="match status" value="1"/>
</dbReference>
<reference evidence="10 11" key="1">
    <citation type="submission" date="2019-04" db="EMBL/GenBank/DDBJ databases">
        <authorList>
            <person name="Li Y."/>
            <person name="Wang J."/>
        </authorList>
    </citation>
    <scope>NUCLEOTIDE SEQUENCE [LARGE SCALE GENOMIC DNA]</scope>
    <source>
        <strain evidence="10 11">DSM 14668</strain>
    </source>
</reference>
<proteinExistence type="predicted"/>
<evidence type="ECO:0000256" key="6">
    <source>
        <dbReference type="PROSITE-ProRule" id="PRU00433"/>
    </source>
</evidence>
<dbReference type="InterPro" id="IPR015943">
    <property type="entry name" value="WD40/YVTN_repeat-like_dom_sf"/>
</dbReference>
<gene>
    <name evidence="10" type="ORF">E8A74_35780</name>
</gene>
<dbReference type="RefSeq" id="WP_136933584.1">
    <property type="nucleotide sequence ID" value="NZ_SSMQ01000050.1"/>
</dbReference>
<evidence type="ECO:0000256" key="4">
    <source>
        <dbReference type="ARBA" id="ARBA00023002"/>
    </source>
</evidence>
<dbReference type="OrthoDB" id="5342087at2"/>
<keyword evidence="4" id="KW-0560">Oxidoreductase</keyword>
<dbReference type="PANTHER" id="PTHR30600">
    <property type="entry name" value="CYTOCHROME C PEROXIDASE-RELATED"/>
    <property type="match status" value="1"/>
</dbReference>
<organism evidence="10 11">
    <name type="scientific">Polyangium fumosum</name>
    <dbReference type="NCBI Taxonomy" id="889272"/>
    <lineage>
        <taxon>Bacteria</taxon>
        <taxon>Pseudomonadati</taxon>
        <taxon>Myxococcota</taxon>
        <taxon>Polyangia</taxon>
        <taxon>Polyangiales</taxon>
        <taxon>Polyangiaceae</taxon>
        <taxon>Polyangium</taxon>
    </lineage>
</organism>
<comment type="caution">
    <text evidence="10">The sequence shown here is derived from an EMBL/GenBank/DDBJ whole genome shotgun (WGS) entry which is preliminary data.</text>
</comment>
<evidence type="ECO:0000256" key="2">
    <source>
        <dbReference type="ARBA" id="ARBA00022723"/>
    </source>
</evidence>
<keyword evidence="3 8" id="KW-0732">Signal</keyword>
<dbReference type="SUPFAM" id="SSF50974">
    <property type="entry name" value="Nitrous oxide reductase, N-terminal domain"/>
    <property type="match status" value="1"/>
</dbReference>
<dbReference type="InterPro" id="IPR009056">
    <property type="entry name" value="Cyt_c-like_dom"/>
</dbReference>
<dbReference type="Gene3D" id="2.130.10.10">
    <property type="entry name" value="YVTN repeat-like/Quinoprotein amine dehydrogenase"/>
    <property type="match status" value="1"/>
</dbReference>
<dbReference type="InterPro" id="IPR011045">
    <property type="entry name" value="N2O_reductase_N"/>
</dbReference>
<sequence length="683" mass="71914">MRTSPLLAAALLAAPLAAVGCSSCGKSTTGPAPEATSSAAPGPADSAVAPPPKAKTPAASRQGNVVARSPAEDILYVADEDGSALHLVPLPFDKKNPVTTAPLPGRPAQVVALDGGEVLVTIRDPGLLLLIRPDPAAVLVEAARIALPADAWGLAITKDEKTALVSSAWTHKVSAVDLETKKVRFTVDVAREPRGIAILGDGSRAYVSHLVGAPLTRIDGIGTVNPTVKRVSLPAAPLRLPYETTRAEDASLGYALTFSPDERRLYVARHALGATGVKVWYGMPTVDVLLPRDDSPLAPSRKPPAVFGAHINAIPVEDPTLDLPPGDIVQPRAMVVRATTRTLLVLGEGSLTLSELDATSIDPAAMVGKKHPLHDEGATGGGPACAAPSGLALSSDERKAYVFCRSTNVLAVLTFPDPKADVKFSVVRIPLGKGPDDALVAEGRRLFYDAQDPLVSGGLGCAGCHPEGRDDGFTWSEFAPVEEGGNATFAAMGGTINLSAARQTPMLAGRVAAQGPYGWHGESETLVDRILAGFALHRWDERHVVDKQTARPRALAIAAFLRSGLVPPPREKTEPSDVEKRGKAVFESAETGCKSCHAGAEFTDRVPMPLPRMTVRAGYSDEKDNNKYKTPSLLFVGGTPPYFHDGSFATLEELIDKNDDRMGKTNQLSAEDKAALVAYLRTL</sequence>
<feature type="domain" description="Cytochrome c" evidence="9">
    <location>
        <begin position="577"/>
        <end position="683"/>
    </location>
</feature>